<feature type="compositionally biased region" description="Polar residues" evidence="1">
    <location>
        <begin position="12"/>
        <end position="23"/>
    </location>
</feature>
<sequence length="39" mass="4365">MKRKSLTPPAENATQASKFQTEIQNTIGNPDGVFIYVLR</sequence>
<protein>
    <submittedName>
        <fullName evidence="2">Uncharacterized protein</fullName>
    </submittedName>
</protein>
<feature type="region of interest" description="Disordered" evidence="1">
    <location>
        <begin position="1"/>
        <end position="23"/>
    </location>
</feature>
<name>A0A822WMZ4_9ENTR</name>
<reference evidence="2 3" key="1">
    <citation type="submission" date="2016-03" db="EMBL/GenBank/DDBJ databases">
        <authorList>
            <consortium name="Pathogen Informatics"/>
        </authorList>
    </citation>
    <scope>NUCLEOTIDE SEQUENCE [LARGE SCALE GENOMIC DNA]</scope>
    <source>
        <strain evidence="3">e1527</strain>
    </source>
</reference>
<dbReference type="EMBL" id="FJZI01000001">
    <property type="protein sequence ID" value="CZX09801.1"/>
    <property type="molecule type" value="Genomic_DNA"/>
</dbReference>
<gene>
    <name evidence="2" type="ORF">SAMEA2273372_00651</name>
</gene>
<dbReference type="AlphaFoldDB" id="A0A822WMZ4"/>
<evidence type="ECO:0000313" key="2">
    <source>
        <dbReference type="EMBL" id="CZX09801.1"/>
    </source>
</evidence>
<dbReference type="Proteomes" id="UP000076063">
    <property type="component" value="Unassembled WGS sequence"/>
</dbReference>
<evidence type="ECO:0000313" key="3">
    <source>
        <dbReference type="Proteomes" id="UP000076063"/>
    </source>
</evidence>
<proteinExistence type="predicted"/>
<comment type="caution">
    <text evidence="2">The sequence shown here is derived from an EMBL/GenBank/DDBJ whole genome shotgun (WGS) entry which is preliminary data.</text>
</comment>
<organism evidence="2 3">
    <name type="scientific">Enterobacter bugandensis</name>
    <dbReference type="NCBI Taxonomy" id="881260"/>
    <lineage>
        <taxon>Bacteria</taxon>
        <taxon>Pseudomonadati</taxon>
        <taxon>Pseudomonadota</taxon>
        <taxon>Gammaproteobacteria</taxon>
        <taxon>Enterobacterales</taxon>
        <taxon>Enterobacteriaceae</taxon>
        <taxon>Enterobacter</taxon>
    </lineage>
</organism>
<evidence type="ECO:0000256" key="1">
    <source>
        <dbReference type="SAM" id="MobiDB-lite"/>
    </source>
</evidence>
<accession>A0A822WMZ4</accession>